<reference evidence="2" key="2">
    <citation type="submission" date="2022-01" db="EMBL/GenBank/DDBJ databases">
        <authorList>
            <person name="Yamashiro T."/>
            <person name="Shiraishi A."/>
            <person name="Satake H."/>
            <person name="Nakayama K."/>
        </authorList>
    </citation>
    <scope>NUCLEOTIDE SEQUENCE</scope>
</reference>
<feature type="compositionally biased region" description="Basic and acidic residues" evidence="1">
    <location>
        <begin position="127"/>
        <end position="137"/>
    </location>
</feature>
<proteinExistence type="predicted"/>
<feature type="region of interest" description="Disordered" evidence="1">
    <location>
        <begin position="127"/>
        <end position="147"/>
    </location>
</feature>
<dbReference type="Proteomes" id="UP001151760">
    <property type="component" value="Unassembled WGS sequence"/>
</dbReference>
<protein>
    <recommendedName>
        <fullName evidence="4">Reverse transcriptase domain-containing protein</fullName>
    </recommendedName>
</protein>
<dbReference type="EMBL" id="BQNB010019599">
    <property type="protein sequence ID" value="GJT87004.1"/>
    <property type="molecule type" value="Genomic_DNA"/>
</dbReference>
<comment type="caution">
    <text evidence="2">The sequence shown here is derived from an EMBL/GenBank/DDBJ whole genome shotgun (WGS) entry which is preliminary data.</text>
</comment>
<reference evidence="2" key="1">
    <citation type="journal article" date="2022" name="Int. J. Mol. Sci.">
        <title>Draft Genome of Tanacetum Coccineum: Genomic Comparison of Closely Related Tanacetum-Family Plants.</title>
        <authorList>
            <person name="Yamashiro T."/>
            <person name="Shiraishi A."/>
            <person name="Nakayama K."/>
            <person name="Satake H."/>
        </authorList>
    </citation>
    <scope>NUCLEOTIDE SEQUENCE</scope>
</reference>
<name>A0ABQ5HHJ0_9ASTR</name>
<organism evidence="2 3">
    <name type="scientific">Tanacetum coccineum</name>
    <dbReference type="NCBI Taxonomy" id="301880"/>
    <lineage>
        <taxon>Eukaryota</taxon>
        <taxon>Viridiplantae</taxon>
        <taxon>Streptophyta</taxon>
        <taxon>Embryophyta</taxon>
        <taxon>Tracheophyta</taxon>
        <taxon>Spermatophyta</taxon>
        <taxon>Magnoliopsida</taxon>
        <taxon>eudicotyledons</taxon>
        <taxon>Gunneridae</taxon>
        <taxon>Pentapetalae</taxon>
        <taxon>asterids</taxon>
        <taxon>campanulids</taxon>
        <taxon>Asterales</taxon>
        <taxon>Asteraceae</taxon>
        <taxon>Asteroideae</taxon>
        <taxon>Anthemideae</taxon>
        <taxon>Anthemidinae</taxon>
        <taxon>Tanacetum</taxon>
    </lineage>
</organism>
<gene>
    <name evidence="2" type="ORF">Tco_1068721</name>
</gene>
<evidence type="ECO:0000256" key="1">
    <source>
        <dbReference type="SAM" id="MobiDB-lite"/>
    </source>
</evidence>
<evidence type="ECO:0008006" key="4">
    <source>
        <dbReference type="Google" id="ProtNLM"/>
    </source>
</evidence>
<evidence type="ECO:0000313" key="3">
    <source>
        <dbReference type="Proteomes" id="UP001151760"/>
    </source>
</evidence>
<keyword evidence="3" id="KW-1185">Reference proteome</keyword>
<sequence length="234" mass="25514">MAPKRTTKANPTTTTATTSVTNDQLKEMINQGITDALAVHDADRNMNGDDNHNSGTGTEGVVELIQWFEKMETVFSISNCSVENQIKFSTCTLLVGALTCIKAKTMQEAIEIATELIDKKIRTFAERQTENKRKQDDNQQQNKGRTHVRPTLQICAPNARSANIVGHLADDEGHFKRDCPKLKSNNHGNQGGNGNALAKVYAVGRAGTNPNANVVTVHPSKQRNVAVLFDTGSL</sequence>
<evidence type="ECO:0000313" key="2">
    <source>
        <dbReference type="EMBL" id="GJT87004.1"/>
    </source>
</evidence>
<accession>A0ABQ5HHJ0</accession>